<feature type="transmembrane region" description="Helical" evidence="1">
    <location>
        <begin position="20"/>
        <end position="42"/>
    </location>
</feature>
<proteinExistence type="predicted"/>
<dbReference type="KEGG" id="cai:Caci_7287"/>
<reference evidence="2 3" key="1">
    <citation type="journal article" date="2009" name="Stand. Genomic Sci.">
        <title>Complete genome sequence of Catenulispora acidiphila type strain (ID 139908).</title>
        <authorList>
            <person name="Copeland A."/>
            <person name="Lapidus A."/>
            <person name="Glavina Del Rio T."/>
            <person name="Nolan M."/>
            <person name="Lucas S."/>
            <person name="Chen F."/>
            <person name="Tice H."/>
            <person name="Cheng J.F."/>
            <person name="Bruce D."/>
            <person name="Goodwin L."/>
            <person name="Pitluck S."/>
            <person name="Mikhailova N."/>
            <person name="Pati A."/>
            <person name="Ivanova N."/>
            <person name="Mavromatis K."/>
            <person name="Chen A."/>
            <person name="Palaniappan K."/>
            <person name="Chain P."/>
            <person name="Land M."/>
            <person name="Hauser L."/>
            <person name="Chang Y.J."/>
            <person name="Jeffries C.D."/>
            <person name="Chertkov O."/>
            <person name="Brettin T."/>
            <person name="Detter J.C."/>
            <person name="Han C."/>
            <person name="Ali Z."/>
            <person name="Tindall B.J."/>
            <person name="Goker M."/>
            <person name="Bristow J."/>
            <person name="Eisen J.A."/>
            <person name="Markowitz V."/>
            <person name="Hugenholtz P."/>
            <person name="Kyrpides N.C."/>
            <person name="Klenk H.P."/>
        </authorList>
    </citation>
    <scope>NUCLEOTIDE SEQUENCE [LARGE SCALE GENOMIC DNA]</scope>
    <source>
        <strain evidence="3">DSM 44928 / JCM 14897 / NBRC 102108 / NRRL B-24433 / ID139908</strain>
    </source>
</reference>
<dbReference type="InParanoid" id="C7Q8C8"/>
<name>C7Q8C8_CATAD</name>
<feature type="transmembrane region" description="Helical" evidence="1">
    <location>
        <begin position="150"/>
        <end position="171"/>
    </location>
</feature>
<feature type="transmembrane region" description="Helical" evidence="1">
    <location>
        <begin position="203"/>
        <end position="222"/>
    </location>
</feature>
<keyword evidence="3" id="KW-1185">Reference proteome</keyword>
<organism evidence="2 3">
    <name type="scientific">Catenulispora acidiphila (strain DSM 44928 / JCM 14897 / NBRC 102108 / NRRL B-24433 / ID139908)</name>
    <dbReference type="NCBI Taxonomy" id="479433"/>
    <lineage>
        <taxon>Bacteria</taxon>
        <taxon>Bacillati</taxon>
        <taxon>Actinomycetota</taxon>
        <taxon>Actinomycetes</taxon>
        <taxon>Catenulisporales</taxon>
        <taxon>Catenulisporaceae</taxon>
        <taxon>Catenulispora</taxon>
    </lineage>
</organism>
<dbReference type="RefSeq" id="WP_015795844.1">
    <property type="nucleotide sequence ID" value="NC_013131.1"/>
</dbReference>
<keyword evidence="1" id="KW-1133">Transmembrane helix</keyword>
<evidence type="ECO:0000256" key="1">
    <source>
        <dbReference type="SAM" id="Phobius"/>
    </source>
</evidence>
<evidence type="ECO:0000313" key="3">
    <source>
        <dbReference type="Proteomes" id="UP000000851"/>
    </source>
</evidence>
<dbReference type="AlphaFoldDB" id="C7Q8C8"/>
<accession>C7Q8C8</accession>
<dbReference type="Proteomes" id="UP000000851">
    <property type="component" value="Chromosome"/>
</dbReference>
<keyword evidence="1" id="KW-0472">Membrane</keyword>
<keyword evidence="1" id="KW-0812">Transmembrane</keyword>
<feature type="transmembrane region" description="Helical" evidence="1">
    <location>
        <begin position="54"/>
        <end position="77"/>
    </location>
</feature>
<sequence length="231" mass="24983">MGSTRKDGTPGPSLAGYRFLQTLTWSAAPFVMLFGTVALVGIRRTPEDRADYLISWPVCCLVAAVATVVFYAALFALRRHRSRAAAIDARRRRHTRSQNSAEAYWEETRVRYFGDRRLPLPIALSPALWTLPAMFAGVQQLAPDPVTGQTPVNVGSLVAGLVLPVLAFIFWGYFGRGLTALCVVAWAGWAAWAVGGHETASAVAGWIGLVAVVVATMATTLARRRQLARGA</sequence>
<gene>
    <name evidence="2" type="ordered locus">Caci_7287</name>
</gene>
<evidence type="ECO:0000313" key="2">
    <source>
        <dbReference type="EMBL" id="ACU76116.1"/>
    </source>
</evidence>
<feature type="transmembrane region" description="Helical" evidence="1">
    <location>
        <begin position="178"/>
        <end position="197"/>
    </location>
</feature>
<feature type="transmembrane region" description="Helical" evidence="1">
    <location>
        <begin position="118"/>
        <end position="138"/>
    </location>
</feature>
<protein>
    <submittedName>
        <fullName evidence="2">Uncharacterized protein</fullName>
    </submittedName>
</protein>
<dbReference type="EMBL" id="CP001700">
    <property type="protein sequence ID" value="ACU76116.1"/>
    <property type="molecule type" value="Genomic_DNA"/>
</dbReference>
<dbReference type="HOGENOM" id="CLU_1198028_0_0_11"/>